<dbReference type="RefSeq" id="WP_025227870.1">
    <property type="nucleotide sequence ID" value="NZ_CP007139.1"/>
</dbReference>
<organism evidence="1 2">
    <name type="scientific">Fimbriimonas ginsengisoli Gsoil 348</name>
    <dbReference type="NCBI Taxonomy" id="661478"/>
    <lineage>
        <taxon>Bacteria</taxon>
        <taxon>Bacillati</taxon>
        <taxon>Armatimonadota</taxon>
        <taxon>Fimbriimonadia</taxon>
        <taxon>Fimbriimonadales</taxon>
        <taxon>Fimbriimonadaceae</taxon>
        <taxon>Fimbriimonas</taxon>
    </lineage>
</organism>
<reference evidence="1 2" key="1">
    <citation type="journal article" date="2014" name="PLoS ONE">
        <title>The first complete genome sequence of the class fimbriimonadia in the phylum armatimonadetes.</title>
        <authorList>
            <person name="Hu Z.Y."/>
            <person name="Wang Y.Z."/>
            <person name="Im W.T."/>
            <person name="Wang S.Y."/>
            <person name="Zhao G.P."/>
            <person name="Zheng H.J."/>
            <person name="Quan Z.X."/>
        </authorList>
    </citation>
    <scope>NUCLEOTIDE SEQUENCE [LARGE SCALE GENOMIC DNA]</scope>
    <source>
        <strain evidence="1">Gsoil 348</strain>
    </source>
</reference>
<dbReference type="EMBL" id="CP007139">
    <property type="protein sequence ID" value="AIE83454.1"/>
    <property type="molecule type" value="Genomic_DNA"/>
</dbReference>
<dbReference type="HOGENOM" id="CLU_2219198_0_0_0"/>
<gene>
    <name evidence="1" type="ORF">OP10G_0086</name>
</gene>
<dbReference type="Proteomes" id="UP000027982">
    <property type="component" value="Chromosome"/>
</dbReference>
<name>A0A068NPE1_FIMGI</name>
<keyword evidence="2" id="KW-1185">Reference proteome</keyword>
<dbReference type="AlphaFoldDB" id="A0A068NPE1"/>
<dbReference type="KEGG" id="fgi:OP10G_0086"/>
<protein>
    <submittedName>
        <fullName evidence="1">Uncharacterized protein</fullName>
    </submittedName>
</protein>
<sequence length="106" mass="10950">MANAIPNDSTWIGTYTIVGVETPLPYQISFNSRNGVAIGGTILLGGQITGTFDGALVANRLTGTSVTSEGNAKWSALVTNHGMHGAWAAIGAQGNGTFQATRQDNQ</sequence>
<dbReference type="STRING" id="661478.OP10G_0086"/>
<accession>A0A068NPE1</accession>
<evidence type="ECO:0000313" key="2">
    <source>
        <dbReference type="Proteomes" id="UP000027982"/>
    </source>
</evidence>
<evidence type="ECO:0000313" key="1">
    <source>
        <dbReference type="EMBL" id="AIE83454.1"/>
    </source>
</evidence>
<proteinExistence type="predicted"/>